<dbReference type="Proteomes" id="UP001596292">
    <property type="component" value="Unassembled WGS sequence"/>
</dbReference>
<gene>
    <name evidence="2" type="ORF">ACFQE0_22805</name>
</gene>
<keyword evidence="3" id="KW-1185">Reference proteome</keyword>
<dbReference type="InterPro" id="IPR041649">
    <property type="entry name" value="NepR"/>
</dbReference>
<feature type="domain" description="Anti-sigma factor NepR" evidence="1">
    <location>
        <begin position="10"/>
        <end position="43"/>
    </location>
</feature>
<organism evidence="2 3">
    <name type="scientific">Methylobacterium komagatae</name>
    <dbReference type="NCBI Taxonomy" id="374425"/>
    <lineage>
        <taxon>Bacteria</taxon>
        <taxon>Pseudomonadati</taxon>
        <taxon>Pseudomonadota</taxon>
        <taxon>Alphaproteobacteria</taxon>
        <taxon>Hyphomicrobiales</taxon>
        <taxon>Methylobacteriaceae</taxon>
        <taxon>Methylobacterium</taxon>
    </lineage>
</organism>
<proteinExistence type="predicted"/>
<evidence type="ECO:0000313" key="3">
    <source>
        <dbReference type="Proteomes" id="UP001596292"/>
    </source>
</evidence>
<evidence type="ECO:0000259" key="1">
    <source>
        <dbReference type="Pfam" id="PF18557"/>
    </source>
</evidence>
<comment type="caution">
    <text evidence="2">The sequence shown here is derived from an EMBL/GenBank/DDBJ whole genome shotgun (WGS) entry which is preliminary data.</text>
</comment>
<dbReference type="RefSeq" id="WP_378975646.1">
    <property type="nucleotide sequence ID" value="NZ_JBHSWN010000001.1"/>
</dbReference>
<reference evidence="3" key="1">
    <citation type="journal article" date="2019" name="Int. J. Syst. Evol. Microbiol.">
        <title>The Global Catalogue of Microorganisms (GCM) 10K type strain sequencing project: providing services to taxonomists for standard genome sequencing and annotation.</title>
        <authorList>
            <consortium name="The Broad Institute Genomics Platform"/>
            <consortium name="The Broad Institute Genome Sequencing Center for Infectious Disease"/>
            <person name="Wu L."/>
            <person name="Ma J."/>
        </authorList>
    </citation>
    <scope>NUCLEOTIDE SEQUENCE [LARGE SCALE GENOMIC DNA]</scope>
    <source>
        <strain evidence="3">CCUG 48316</strain>
    </source>
</reference>
<protein>
    <submittedName>
        <fullName evidence="2">NepR family anti-sigma factor</fullName>
    </submittedName>
</protein>
<name>A0ABW2BP01_9HYPH</name>
<dbReference type="Pfam" id="PF18557">
    <property type="entry name" value="NepR"/>
    <property type="match status" value="1"/>
</dbReference>
<evidence type="ECO:0000313" key="2">
    <source>
        <dbReference type="EMBL" id="MFC6792159.1"/>
    </source>
</evidence>
<accession>A0ABW2BP01</accession>
<sequence length="47" mass="5101">MQPGSPHAIQHHLGRKLQGMYAQIPATPLPDRLNQLLAQLDTADGTV</sequence>
<dbReference type="EMBL" id="JBHSWN010000001">
    <property type="protein sequence ID" value="MFC6792159.1"/>
    <property type="molecule type" value="Genomic_DNA"/>
</dbReference>